<sequence length="428" mass="49284">MKFIDRCKLFLTPQNALFEVLQKYSQDFLAGEDVPTADNTTIDANTAMSFTAVFACNRVLSETLASCPIFLYEKDSKGNRVQVTDAPEYQLMHYNPNPEMTPGQFKETGMSNMNLGGNFIVQKVFNLHGDLLELRPILWSRVRIDIDKDTGRLLYFIDGKTEPKTRDEILHIPGLTLDGYIGVTPLTYAALTIDIGLSQDKFERNFYLNRASTSGIFQYPNELGDEAFKRLKKDIKKNYTGLQNAGVPMILEGGGQFKEVTMKLTDAQFLESKRFRIEDVCRIFRIPLHLVQDLTRSTNNNIEHQSLEFIVYTMLPWFKRWEENLNLQLLSDESKRKNRYFEFKVDALLRGDAQTRASAYAQGRQWGWLSVNDIRRLENMDPIENGDIYLQPLNMSEAGADDIENKNKKLAEQIYEMISKGGEKREQR</sequence>
<evidence type="ECO:0000256" key="1">
    <source>
        <dbReference type="SAM" id="Coils"/>
    </source>
</evidence>
<dbReference type="NCBIfam" id="TIGR01537">
    <property type="entry name" value="portal_HK97"/>
    <property type="match status" value="1"/>
</dbReference>
<comment type="caution">
    <text evidence="2">The sequence shown here is derived from an EMBL/GenBank/DDBJ whole genome shotgun (WGS) entry which is preliminary data.</text>
</comment>
<evidence type="ECO:0000313" key="2">
    <source>
        <dbReference type="EMBL" id="MDR5586027.1"/>
    </source>
</evidence>
<dbReference type="InterPro" id="IPR006427">
    <property type="entry name" value="Portal_HK97"/>
</dbReference>
<proteinExistence type="predicted"/>
<accession>A0ABU1ECG9</accession>
<organism evidence="2 3">
    <name type="scientific">Clostridium aquiflavi</name>
    <dbReference type="NCBI Taxonomy" id="3073603"/>
    <lineage>
        <taxon>Bacteria</taxon>
        <taxon>Bacillati</taxon>
        <taxon>Bacillota</taxon>
        <taxon>Clostridia</taxon>
        <taxon>Eubacteriales</taxon>
        <taxon>Clostridiaceae</taxon>
        <taxon>Clostridium</taxon>
    </lineage>
</organism>
<dbReference type="EMBL" id="JAVJAN010000002">
    <property type="protein sequence ID" value="MDR5586027.1"/>
    <property type="molecule type" value="Genomic_DNA"/>
</dbReference>
<name>A0ABU1ECG9_9CLOT</name>
<dbReference type="RefSeq" id="WP_309555797.1">
    <property type="nucleotide sequence ID" value="NZ_JAVJAN010000002.1"/>
</dbReference>
<dbReference type="InterPro" id="IPR006944">
    <property type="entry name" value="Phage/GTA_portal"/>
</dbReference>
<feature type="coiled-coil region" evidence="1">
    <location>
        <begin position="393"/>
        <end position="420"/>
    </location>
</feature>
<keyword evidence="1" id="KW-0175">Coiled coil</keyword>
<dbReference type="Proteomes" id="UP001256646">
    <property type="component" value="Unassembled WGS sequence"/>
</dbReference>
<dbReference type="Pfam" id="PF04860">
    <property type="entry name" value="Phage_portal"/>
    <property type="match status" value="1"/>
</dbReference>
<evidence type="ECO:0000313" key="3">
    <source>
        <dbReference type="Proteomes" id="UP001256646"/>
    </source>
</evidence>
<protein>
    <submittedName>
        <fullName evidence="2">Phage portal protein</fullName>
    </submittedName>
</protein>
<reference evidence="2 3" key="1">
    <citation type="submission" date="2023-09" db="EMBL/GenBank/DDBJ databases">
        <authorList>
            <person name="Zhai L."/>
        </authorList>
    </citation>
    <scope>NUCLEOTIDE SEQUENCE [LARGE SCALE GENOMIC DNA]</scope>
    <source>
        <strain evidence="2 3">5 N-1</strain>
    </source>
</reference>
<gene>
    <name evidence="2" type="ORF">RGC78_00925</name>
</gene>
<keyword evidence="3" id="KW-1185">Reference proteome</keyword>